<feature type="compositionally biased region" description="Basic residues" evidence="1">
    <location>
        <begin position="155"/>
        <end position="165"/>
    </location>
</feature>
<evidence type="ECO:0000313" key="3">
    <source>
        <dbReference type="Proteomes" id="UP000008974"/>
    </source>
</evidence>
<dbReference type="VEuPathDB" id="GiardiaDB:GLP15_3399"/>
<dbReference type="Proteomes" id="UP000008974">
    <property type="component" value="Unassembled WGS sequence"/>
</dbReference>
<organism evidence="2 3">
    <name type="scientific">Giardia intestinalis (strain P15)</name>
    <name type="common">Giardia lamblia</name>
    <dbReference type="NCBI Taxonomy" id="658858"/>
    <lineage>
        <taxon>Eukaryota</taxon>
        <taxon>Metamonada</taxon>
        <taxon>Diplomonadida</taxon>
        <taxon>Hexamitidae</taxon>
        <taxon>Giardiinae</taxon>
        <taxon>Giardia</taxon>
    </lineage>
</organism>
<proteinExistence type="predicted"/>
<feature type="compositionally biased region" description="Basic and acidic residues" evidence="1">
    <location>
        <begin position="91"/>
        <end position="100"/>
    </location>
</feature>
<protein>
    <submittedName>
        <fullName evidence="2">Uncharacterized protein</fullName>
    </submittedName>
</protein>
<comment type="caution">
    <text evidence="2">The sequence shown here is derived from an EMBL/GenBank/DDBJ whole genome shotgun (WGS) entry which is preliminary data.</text>
</comment>
<evidence type="ECO:0000313" key="2">
    <source>
        <dbReference type="EMBL" id="EFO65683.1"/>
    </source>
</evidence>
<feature type="region of interest" description="Disordered" evidence="1">
    <location>
        <begin position="1"/>
        <end position="169"/>
    </location>
</feature>
<reference evidence="2 3" key="1">
    <citation type="journal article" date="2010" name="BMC Genomics">
        <title>Genome analysis and comparative genomics of a Giardia intestinalis assemblage E isolate.</title>
        <authorList>
            <person name="Jerlstrom-Hultqvist J."/>
            <person name="Franzen O."/>
            <person name="Ankarklev J."/>
            <person name="Xu F."/>
            <person name="Nohynkova E."/>
            <person name="Andersson J.O."/>
            <person name="Svard S.G."/>
            <person name="Andersson B."/>
        </authorList>
    </citation>
    <scope>NUCLEOTIDE SEQUENCE [LARGE SCALE GENOMIC DNA]</scope>
    <source>
        <strain evidence="2 3">P15</strain>
    </source>
</reference>
<dbReference type="EMBL" id="ACVC01000017">
    <property type="protein sequence ID" value="EFO65683.1"/>
    <property type="molecule type" value="Genomic_DNA"/>
</dbReference>
<name>E1EVZ5_GIAIA</name>
<gene>
    <name evidence="2" type="ORF">GLP15_3399</name>
</gene>
<dbReference type="AlphaFoldDB" id="E1EVZ5"/>
<sequence length="216" mass="24356">MRRGLLYAAQDPQLYRWRPETHQGSYIPPSAAEEPVQPHRAPDDRLQRPRNVEADTPECLQNDGLSFFSSEAPRGALLGGKASTRRGWSSRPREPTRATGEEEPPGALDIPETAGRQRHTRTGHRYCPRIPRAHQQRHRLDKGPSVRRPPSPRAPRSRRGRRPRSRGATARALAIRQYQGGGHDPLATHVCRRLEPSRPTTRVLLTAYLSQAGVQY</sequence>
<evidence type="ECO:0000256" key="1">
    <source>
        <dbReference type="SAM" id="MobiDB-lite"/>
    </source>
</evidence>
<accession>E1EVZ5</accession>
<feature type="compositionally biased region" description="Basic residues" evidence="1">
    <location>
        <begin position="116"/>
        <end position="140"/>
    </location>
</feature>
<feature type="compositionally biased region" description="Basic and acidic residues" evidence="1">
    <location>
        <begin position="36"/>
        <end position="53"/>
    </location>
</feature>